<dbReference type="AlphaFoldDB" id="A0A1H8DMY4"/>
<evidence type="ECO:0000313" key="2">
    <source>
        <dbReference type="EMBL" id="SEN08652.1"/>
    </source>
</evidence>
<feature type="transmembrane region" description="Helical" evidence="1">
    <location>
        <begin position="46"/>
        <end position="64"/>
    </location>
</feature>
<keyword evidence="1" id="KW-1133">Transmembrane helix</keyword>
<evidence type="ECO:0000256" key="1">
    <source>
        <dbReference type="SAM" id="Phobius"/>
    </source>
</evidence>
<dbReference type="OrthoDB" id="1689651at2"/>
<feature type="transmembrane region" description="Helical" evidence="1">
    <location>
        <begin position="109"/>
        <end position="130"/>
    </location>
</feature>
<feature type="transmembrane region" description="Helical" evidence="1">
    <location>
        <begin position="256"/>
        <end position="279"/>
    </location>
</feature>
<dbReference type="EMBL" id="FOCG01000003">
    <property type="protein sequence ID" value="SEN08652.1"/>
    <property type="molecule type" value="Genomic_DNA"/>
</dbReference>
<sequence>MDSVLNLAEISTWGLSKTVSEILYIIIGIIFVLVGVKALKDSALKVRSFTAAFWFILAFTFIVGPYVPKFVIGICVILLSLLTALGKVRQSKSDVPDAEVTRKNADKMGYKIFVPSLLLAISAVLVATFWKELGPNNAIGVSAIIALVAVFVITKAKAKSIVTDGTRLMDNVGPVGILPQVLAALGALFTAAGVGDVIASGVQAIIPEGNKFIAVAVYCIAMALFTAIMGNGFAAFSVITVGIGIPFLIAQGANPLVVGALGLTAGFCGTLMTPMAANFNIMPAALLETKNKYNIIKMQLPVAITMLIVHILLMYFLAF</sequence>
<proteinExistence type="predicted"/>
<dbReference type="InterPro" id="IPR009323">
    <property type="entry name" value="DUF979"/>
</dbReference>
<keyword evidence="1" id="KW-0812">Transmembrane</keyword>
<gene>
    <name evidence="2" type="ORF">SAMN05216180_2702</name>
</gene>
<feature type="transmembrane region" description="Helical" evidence="1">
    <location>
        <begin position="233"/>
        <end position="250"/>
    </location>
</feature>
<name>A0A1H8DMY4_9FIRM</name>
<feature type="transmembrane region" description="Helical" evidence="1">
    <location>
        <begin position="300"/>
        <end position="318"/>
    </location>
</feature>
<keyword evidence="1" id="KW-0472">Membrane</keyword>
<protein>
    <submittedName>
        <fullName evidence="2">Uncharacterized membrane protein</fullName>
    </submittedName>
</protein>
<dbReference type="Proteomes" id="UP000199158">
    <property type="component" value="Unassembled WGS sequence"/>
</dbReference>
<keyword evidence="3" id="KW-1185">Reference proteome</keyword>
<dbReference type="RefSeq" id="WP_092756056.1">
    <property type="nucleotide sequence ID" value="NZ_FOCG01000003.1"/>
</dbReference>
<feature type="transmembrane region" description="Helical" evidence="1">
    <location>
        <begin position="175"/>
        <end position="206"/>
    </location>
</feature>
<dbReference type="Pfam" id="PF06166">
    <property type="entry name" value="DUF979"/>
    <property type="match status" value="1"/>
</dbReference>
<reference evidence="2 3" key="1">
    <citation type="submission" date="2016-10" db="EMBL/GenBank/DDBJ databases">
        <authorList>
            <person name="de Groot N.N."/>
        </authorList>
    </citation>
    <scope>NUCLEOTIDE SEQUENCE [LARGE SCALE GENOMIC DNA]</scope>
    <source>
        <strain evidence="2 3">CGMCC 1.5070</strain>
    </source>
</reference>
<evidence type="ECO:0000313" key="3">
    <source>
        <dbReference type="Proteomes" id="UP000199158"/>
    </source>
</evidence>
<feature type="transmembrane region" description="Helical" evidence="1">
    <location>
        <begin position="212"/>
        <end position="228"/>
    </location>
</feature>
<feature type="transmembrane region" description="Helical" evidence="1">
    <location>
        <begin position="22"/>
        <end position="39"/>
    </location>
</feature>
<dbReference type="STRING" id="474960.SAMN05216180_2702"/>
<organism evidence="2 3">
    <name type="scientific">Hydrogenoanaerobacterium saccharovorans</name>
    <dbReference type="NCBI Taxonomy" id="474960"/>
    <lineage>
        <taxon>Bacteria</taxon>
        <taxon>Bacillati</taxon>
        <taxon>Bacillota</taxon>
        <taxon>Clostridia</taxon>
        <taxon>Eubacteriales</taxon>
        <taxon>Oscillospiraceae</taxon>
        <taxon>Hydrogenoanaerobacterium</taxon>
    </lineage>
</organism>
<accession>A0A1H8DMY4</accession>
<feature type="transmembrane region" description="Helical" evidence="1">
    <location>
        <begin position="136"/>
        <end position="154"/>
    </location>
</feature>